<dbReference type="InterPro" id="IPR041698">
    <property type="entry name" value="Methyltransf_25"/>
</dbReference>
<dbReference type="RefSeq" id="WP_073118706.1">
    <property type="nucleotide sequence ID" value="NZ_BMEN01000002.1"/>
</dbReference>
<evidence type="ECO:0000259" key="1">
    <source>
        <dbReference type="Pfam" id="PF13649"/>
    </source>
</evidence>
<dbReference type="Proteomes" id="UP000184109">
    <property type="component" value="Unassembled WGS sequence"/>
</dbReference>
<dbReference type="Gene3D" id="3.40.50.150">
    <property type="entry name" value="Vaccinia Virus protein VP39"/>
    <property type="match status" value="1"/>
</dbReference>
<proteinExistence type="predicted"/>
<keyword evidence="3" id="KW-1185">Reference proteome</keyword>
<accession>A0A1M5TW23</accession>
<dbReference type="SUPFAM" id="SSF53335">
    <property type="entry name" value="S-adenosyl-L-methionine-dependent methyltransferases"/>
    <property type="match status" value="1"/>
</dbReference>
<dbReference type="STRING" id="1195760.SAMN05444281_0879"/>
<organism evidence="2 3">
    <name type="scientific">Wenyingzhuangia marina</name>
    <dbReference type="NCBI Taxonomy" id="1195760"/>
    <lineage>
        <taxon>Bacteria</taxon>
        <taxon>Pseudomonadati</taxon>
        <taxon>Bacteroidota</taxon>
        <taxon>Flavobacteriia</taxon>
        <taxon>Flavobacteriales</taxon>
        <taxon>Flavobacteriaceae</taxon>
        <taxon>Wenyingzhuangia</taxon>
    </lineage>
</organism>
<feature type="domain" description="Methyltransferase" evidence="1">
    <location>
        <begin position="68"/>
        <end position="150"/>
    </location>
</feature>
<reference evidence="3" key="1">
    <citation type="submission" date="2016-11" db="EMBL/GenBank/DDBJ databases">
        <authorList>
            <person name="Varghese N."/>
            <person name="Submissions S."/>
        </authorList>
    </citation>
    <scope>NUCLEOTIDE SEQUENCE [LARGE SCALE GENOMIC DNA]</scope>
    <source>
        <strain evidence="3">DSM 100572</strain>
    </source>
</reference>
<dbReference type="InterPro" id="IPR029063">
    <property type="entry name" value="SAM-dependent_MTases_sf"/>
</dbReference>
<dbReference type="EMBL" id="FQXQ01000002">
    <property type="protein sequence ID" value="SHH54904.1"/>
    <property type="molecule type" value="Genomic_DNA"/>
</dbReference>
<evidence type="ECO:0000313" key="2">
    <source>
        <dbReference type="EMBL" id="SHH54904.1"/>
    </source>
</evidence>
<name>A0A1M5TW23_9FLAO</name>
<protein>
    <recommendedName>
        <fullName evidence="1">Methyltransferase domain-containing protein</fullName>
    </recommendedName>
</protein>
<dbReference type="OrthoDB" id="20930at2"/>
<sequence length="224" mass="25711">MSEQYPLRKNKTPWPTKKAMEQVYEMKLWGSGEEMFYSGDGSHISKIVEPYKQAVISFLNSFPTPITVCDFGCGDFNIGKDFVQYTKHYKAVDIVAPLIKYNKQKYQEENLTFYCLDLAVDELPKGDCAIVRQVLQHLSNKEVQAILDKLTDFKYIILTEHIPVGDFIPNQDIISGQGIRIKKQSGLDILKAPFCFQVKETKELCSVMLSPKKGRIVTYLYKVF</sequence>
<dbReference type="Pfam" id="PF13649">
    <property type="entry name" value="Methyltransf_25"/>
    <property type="match status" value="1"/>
</dbReference>
<evidence type="ECO:0000313" key="3">
    <source>
        <dbReference type="Proteomes" id="UP000184109"/>
    </source>
</evidence>
<dbReference type="AlphaFoldDB" id="A0A1M5TW23"/>
<gene>
    <name evidence="2" type="ORF">SAMN05444281_0879</name>
</gene>